<evidence type="ECO:0000256" key="1">
    <source>
        <dbReference type="SAM" id="MobiDB-lite"/>
    </source>
</evidence>
<reference evidence="2 3" key="1">
    <citation type="submission" date="2023-01" db="EMBL/GenBank/DDBJ databases">
        <authorList>
            <person name="Kreplak J."/>
        </authorList>
    </citation>
    <scope>NUCLEOTIDE SEQUENCE [LARGE SCALE GENOMIC DNA]</scope>
</reference>
<name>A0AAV1B9Y7_VICFA</name>
<dbReference type="EMBL" id="OX451741">
    <property type="protein sequence ID" value="CAI8618165.1"/>
    <property type="molecule type" value="Genomic_DNA"/>
</dbReference>
<accession>A0AAV1B9Y7</accession>
<protein>
    <submittedName>
        <fullName evidence="2">Uncharacterized protein</fullName>
    </submittedName>
</protein>
<evidence type="ECO:0000313" key="3">
    <source>
        <dbReference type="Proteomes" id="UP001157006"/>
    </source>
</evidence>
<proteinExistence type="predicted"/>
<gene>
    <name evidence="2" type="ORF">VFH_VI110360</name>
</gene>
<feature type="compositionally biased region" description="Polar residues" evidence="1">
    <location>
        <begin position="29"/>
        <end position="42"/>
    </location>
</feature>
<keyword evidence="3" id="KW-1185">Reference proteome</keyword>
<sequence length="128" mass="14152">MFSSLSTFHHSLNTDSFYFTDPSVELFPSSNADNSNNLNTPLPSHAPNELVPDVELNTRPPSPTPTEPVPDVDIVPASRHSTRVSNPPTHLNDSIATLLLKLFMSLVLIERQVLTPFGSKLCLKKFKL</sequence>
<organism evidence="2 3">
    <name type="scientific">Vicia faba</name>
    <name type="common">Broad bean</name>
    <name type="synonym">Faba vulgaris</name>
    <dbReference type="NCBI Taxonomy" id="3906"/>
    <lineage>
        <taxon>Eukaryota</taxon>
        <taxon>Viridiplantae</taxon>
        <taxon>Streptophyta</taxon>
        <taxon>Embryophyta</taxon>
        <taxon>Tracheophyta</taxon>
        <taxon>Spermatophyta</taxon>
        <taxon>Magnoliopsida</taxon>
        <taxon>eudicotyledons</taxon>
        <taxon>Gunneridae</taxon>
        <taxon>Pentapetalae</taxon>
        <taxon>rosids</taxon>
        <taxon>fabids</taxon>
        <taxon>Fabales</taxon>
        <taxon>Fabaceae</taxon>
        <taxon>Papilionoideae</taxon>
        <taxon>50 kb inversion clade</taxon>
        <taxon>NPAAA clade</taxon>
        <taxon>Hologalegina</taxon>
        <taxon>IRL clade</taxon>
        <taxon>Fabeae</taxon>
        <taxon>Vicia</taxon>
    </lineage>
</organism>
<feature type="region of interest" description="Disordered" evidence="1">
    <location>
        <begin position="29"/>
        <end position="74"/>
    </location>
</feature>
<dbReference type="Proteomes" id="UP001157006">
    <property type="component" value="Chromosome 6"/>
</dbReference>
<evidence type="ECO:0000313" key="2">
    <source>
        <dbReference type="EMBL" id="CAI8618165.1"/>
    </source>
</evidence>
<dbReference type="AlphaFoldDB" id="A0AAV1B9Y7"/>